<evidence type="ECO:0000256" key="2">
    <source>
        <dbReference type="ARBA" id="ARBA00022679"/>
    </source>
</evidence>
<dbReference type="InterPro" id="IPR018117">
    <property type="entry name" value="C5_DNA_meth_AS"/>
</dbReference>
<keyword evidence="3 6" id="KW-0949">S-adenosyl-L-methionine</keyword>
<dbReference type="PANTHER" id="PTHR10629">
    <property type="entry name" value="CYTOSINE-SPECIFIC METHYLTRANSFERASE"/>
    <property type="match status" value="1"/>
</dbReference>
<evidence type="ECO:0000256" key="5">
    <source>
        <dbReference type="ARBA" id="ARBA00047422"/>
    </source>
</evidence>
<keyword evidence="11" id="KW-1185">Reference proteome</keyword>
<evidence type="ECO:0000256" key="3">
    <source>
        <dbReference type="ARBA" id="ARBA00022691"/>
    </source>
</evidence>
<reference evidence="10 11" key="1">
    <citation type="journal article" date="2011" name="Front. Microbiol.">
        <title>Genomic signatures of strain selection and enhancement in Bacillus atrophaeus var. globigii, a historical biowarfare simulant.</title>
        <authorList>
            <person name="Gibbons H.S."/>
            <person name="Broomall S.M."/>
            <person name="McNew L.A."/>
            <person name="Daligault H."/>
            <person name="Chapman C."/>
            <person name="Bruce D."/>
            <person name="Karavis M."/>
            <person name="Krepps M."/>
            <person name="McGregor P.A."/>
            <person name="Hong C."/>
            <person name="Park K.H."/>
            <person name="Akmal A."/>
            <person name="Feldman A."/>
            <person name="Lin J.S."/>
            <person name="Chang W.E."/>
            <person name="Higgs B.W."/>
            <person name="Demirev P."/>
            <person name="Lindquist J."/>
            <person name="Liem A."/>
            <person name="Fochler E."/>
            <person name="Read T.D."/>
            <person name="Tapia R."/>
            <person name="Johnson S."/>
            <person name="Bishop-Lilly K.A."/>
            <person name="Detter C."/>
            <person name="Han C."/>
            <person name="Sozhamannan S."/>
            <person name="Rosenzweig C.N."/>
            <person name="Skowronski E.W."/>
        </authorList>
    </citation>
    <scope>NUCLEOTIDE SEQUENCE [LARGE SCALE GENOMIC DNA]</scope>
    <source>
        <strain evidence="10 11">MLST1</strain>
    </source>
</reference>
<dbReference type="InterPro" id="IPR029063">
    <property type="entry name" value="SAM-dependent_MTases_sf"/>
</dbReference>
<dbReference type="PROSITE" id="PS51679">
    <property type="entry name" value="SAM_MT_C5"/>
    <property type="match status" value="1"/>
</dbReference>
<feature type="active site" evidence="6">
    <location>
        <position position="81"/>
    </location>
</feature>
<comment type="catalytic activity">
    <reaction evidence="5 8">
        <text>a 2'-deoxycytidine in DNA + S-adenosyl-L-methionine = a 5-methyl-2'-deoxycytidine in DNA + S-adenosyl-L-homocysteine + H(+)</text>
        <dbReference type="Rhea" id="RHEA:13681"/>
        <dbReference type="Rhea" id="RHEA-COMP:11369"/>
        <dbReference type="Rhea" id="RHEA-COMP:11370"/>
        <dbReference type="ChEBI" id="CHEBI:15378"/>
        <dbReference type="ChEBI" id="CHEBI:57856"/>
        <dbReference type="ChEBI" id="CHEBI:59789"/>
        <dbReference type="ChEBI" id="CHEBI:85452"/>
        <dbReference type="ChEBI" id="CHEBI:85454"/>
        <dbReference type="EC" id="2.1.1.37"/>
    </reaction>
</comment>
<protein>
    <recommendedName>
        <fullName evidence="8">Cytosine-specific methyltransferase</fullName>
        <ecNumber evidence="8">2.1.1.37</ecNumber>
    </recommendedName>
</protein>
<dbReference type="EMBL" id="PIPL01000002">
    <property type="protein sequence ID" value="RUO24461.1"/>
    <property type="molecule type" value="Genomic_DNA"/>
</dbReference>
<evidence type="ECO:0000256" key="8">
    <source>
        <dbReference type="RuleBase" id="RU000417"/>
    </source>
</evidence>
<dbReference type="GO" id="GO:0032259">
    <property type="term" value="P:methylation"/>
    <property type="evidence" value="ECO:0007669"/>
    <property type="project" value="UniProtKB-KW"/>
</dbReference>
<evidence type="ECO:0000313" key="10">
    <source>
        <dbReference type="EMBL" id="RUO24461.1"/>
    </source>
</evidence>
<keyword evidence="1 6" id="KW-0489">Methyltransferase</keyword>
<dbReference type="Gene3D" id="3.90.120.10">
    <property type="entry name" value="DNA Methylase, subunit A, domain 2"/>
    <property type="match status" value="1"/>
</dbReference>
<evidence type="ECO:0000256" key="4">
    <source>
        <dbReference type="ARBA" id="ARBA00022747"/>
    </source>
</evidence>
<comment type="caution">
    <text evidence="10">The sequence shown here is derived from an EMBL/GenBank/DDBJ whole genome shotgun (WGS) entry which is preliminary data.</text>
</comment>
<accession>A0A432W4N2</accession>
<sequence length="406" mass="45552">MLKTISLYTGAGGLDLGLEAAGFETTVAVEFNKWACETINHNRPQWNALHRDIHDVPSSEIVEVGGFSNEEPSLLIGGPPCQPFSKAAYWSKGDTKRLDDPRADTLTAYLRVLRDLKPKAFLMENVFGITYKGKDEAIDLLKGIISKINSEEGTNYNFNLGVINAADFGVPQVRERVFIIGSRDGAEFKFPIPTHKKPEDCDNDLFPLENWRTAWDAIGDLNSLNHADIAATGKWADLLPSIPEGKNYLHHTNRGDGLPLFGWRTRYWSFLLKLAKNKPSWTIQAQPGSAIGPFHWKNRRLSTRELCRFQTFPDDYEILGGRTEVQRQLGNAVPSLIGEILGREIKRQFFNITEKEPLKLLPKVNTAPYKKQPVKAVHEKYHDLLGEHLDHPGTGKGPQALKSSDT</sequence>
<gene>
    <name evidence="10" type="ORF">CWE09_11430</name>
</gene>
<feature type="region of interest" description="Disordered" evidence="9">
    <location>
        <begin position="386"/>
        <end position="406"/>
    </location>
</feature>
<evidence type="ECO:0000256" key="9">
    <source>
        <dbReference type="SAM" id="MobiDB-lite"/>
    </source>
</evidence>
<dbReference type="RefSeq" id="WP_126804163.1">
    <property type="nucleotide sequence ID" value="NZ_PIPL01000002.1"/>
</dbReference>
<organism evidence="10 11">
    <name type="scientific">Aliidiomarina minuta</name>
    <dbReference type="NCBI Taxonomy" id="880057"/>
    <lineage>
        <taxon>Bacteria</taxon>
        <taxon>Pseudomonadati</taxon>
        <taxon>Pseudomonadota</taxon>
        <taxon>Gammaproteobacteria</taxon>
        <taxon>Alteromonadales</taxon>
        <taxon>Idiomarinaceae</taxon>
        <taxon>Aliidiomarina</taxon>
    </lineage>
</organism>
<name>A0A432W4N2_9GAMM</name>
<dbReference type="OrthoDB" id="9813719at2"/>
<keyword evidence="2 6" id="KW-0808">Transferase</keyword>
<dbReference type="Pfam" id="PF00145">
    <property type="entry name" value="DNA_methylase"/>
    <property type="match status" value="1"/>
</dbReference>
<dbReference type="InterPro" id="IPR050390">
    <property type="entry name" value="C5-Methyltransferase"/>
</dbReference>
<dbReference type="AlphaFoldDB" id="A0A432W4N2"/>
<evidence type="ECO:0000256" key="1">
    <source>
        <dbReference type="ARBA" id="ARBA00022603"/>
    </source>
</evidence>
<dbReference type="Gene3D" id="3.40.50.150">
    <property type="entry name" value="Vaccinia Virus protein VP39"/>
    <property type="match status" value="1"/>
</dbReference>
<evidence type="ECO:0000313" key="11">
    <source>
        <dbReference type="Proteomes" id="UP000288293"/>
    </source>
</evidence>
<dbReference type="InterPro" id="IPR001525">
    <property type="entry name" value="C5_MeTfrase"/>
</dbReference>
<comment type="similarity">
    <text evidence="6 7">Belongs to the class I-like SAM-binding methyltransferase superfamily. C5-methyltransferase family.</text>
</comment>
<dbReference type="PROSITE" id="PS00094">
    <property type="entry name" value="C5_MTASE_1"/>
    <property type="match status" value="1"/>
</dbReference>
<evidence type="ECO:0000256" key="7">
    <source>
        <dbReference type="RuleBase" id="RU000416"/>
    </source>
</evidence>
<proteinExistence type="inferred from homology"/>
<dbReference type="PRINTS" id="PR00105">
    <property type="entry name" value="C5METTRFRASE"/>
</dbReference>
<dbReference type="GO" id="GO:0003677">
    <property type="term" value="F:DNA binding"/>
    <property type="evidence" value="ECO:0007669"/>
    <property type="project" value="TreeGrafter"/>
</dbReference>
<dbReference type="GO" id="GO:0044027">
    <property type="term" value="P:negative regulation of gene expression via chromosomal CpG island methylation"/>
    <property type="evidence" value="ECO:0007669"/>
    <property type="project" value="TreeGrafter"/>
</dbReference>
<dbReference type="GO" id="GO:0009307">
    <property type="term" value="P:DNA restriction-modification system"/>
    <property type="evidence" value="ECO:0007669"/>
    <property type="project" value="UniProtKB-KW"/>
</dbReference>
<evidence type="ECO:0000256" key="6">
    <source>
        <dbReference type="PROSITE-ProRule" id="PRU01016"/>
    </source>
</evidence>
<dbReference type="SUPFAM" id="SSF53335">
    <property type="entry name" value="S-adenosyl-L-methionine-dependent methyltransferases"/>
    <property type="match status" value="1"/>
</dbReference>
<dbReference type="Proteomes" id="UP000288293">
    <property type="component" value="Unassembled WGS sequence"/>
</dbReference>
<dbReference type="GO" id="GO:0003886">
    <property type="term" value="F:DNA (cytosine-5-)-methyltransferase activity"/>
    <property type="evidence" value="ECO:0007669"/>
    <property type="project" value="UniProtKB-EC"/>
</dbReference>
<dbReference type="EC" id="2.1.1.37" evidence="8"/>
<dbReference type="NCBIfam" id="TIGR00675">
    <property type="entry name" value="dcm"/>
    <property type="match status" value="1"/>
</dbReference>
<dbReference type="PANTHER" id="PTHR10629:SF52">
    <property type="entry name" value="DNA (CYTOSINE-5)-METHYLTRANSFERASE 1"/>
    <property type="match status" value="1"/>
</dbReference>
<keyword evidence="4" id="KW-0680">Restriction system</keyword>